<gene>
    <name evidence="2" type="ORF">RB614_28710</name>
</gene>
<dbReference type="EMBL" id="JAVHUY010000031">
    <property type="protein sequence ID" value="MDQ7908518.1"/>
    <property type="molecule type" value="Genomic_DNA"/>
</dbReference>
<feature type="region of interest" description="Disordered" evidence="1">
    <location>
        <begin position="114"/>
        <end position="134"/>
    </location>
</feature>
<evidence type="ECO:0000256" key="1">
    <source>
        <dbReference type="SAM" id="MobiDB-lite"/>
    </source>
</evidence>
<evidence type="ECO:0008006" key="4">
    <source>
        <dbReference type="Google" id="ProtNLM"/>
    </source>
</evidence>
<comment type="caution">
    <text evidence="2">The sequence shown here is derived from an EMBL/GenBank/DDBJ whole genome shotgun (WGS) entry which is preliminary data.</text>
</comment>
<sequence length="359" mass="38090">MQVDAAALATFASRVHGLGLDVAAGRRYIRDYADFSWLEDGLIGLLRSAHENAAAEVDDALRHLEYLLDKSAFELRFAEHYYVHTDVESAIAMDGTFDGAPQLYTPLRPEAPDPYSPASAWSEPRVHLTDPGEPEASIGDGYVDPLQVFELVSPASWLNWLLKETFGFDVIGWITKQFTGDWRALARFGIAAGKLGDCIGAVGDNLRYARDEVARHWSGNAASSALAYFTEVAAACAAAQAALRELSGQYKEAARGNWLFANQAAGVITGITDAAMLGGIGAGLGTLFGWTGIGAWAGGTLAGSQVVRITRLIHEATGIIQNAGSALSAIAGVVLGMTDLGGLKSLPMPDHPYDHPGVT</sequence>
<accession>A0ABU0ZNA5</accession>
<name>A0ABU0ZNA5_9ACTN</name>
<dbReference type="RefSeq" id="WP_308715789.1">
    <property type="nucleotide sequence ID" value="NZ_JAVHUY010000031.1"/>
</dbReference>
<evidence type="ECO:0000313" key="2">
    <source>
        <dbReference type="EMBL" id="MDQ7908518.1"/>
    </source>
</evidence>
<proteinExistence type="predicted"/>
<protein>
    <recommendedName>
        <fullName evidence="4">WXG100 family type VII secretion target</fullName>
    </recommendedName>
</protein>
<keyword evidence="3" id="KW-1185">Reference proteome</keyword>
<dbReference type="Proteomes" id="UP001230908">
    <property type="component" value="Unassembled WGS sequence"/>
</dbReference>
<reference evidence="2 3" key="1">
    <citation type="submission" date="2023-08" db="EMBL/GenBank/DDBJ databases">
        <title>Phytohabitans sansha sp. nov., isolated from marine sediment.</title>
        <authorList>
            <person name="Zhao Y."/>
            <person name="Yi K."/>
        </authorList>
    </citation>
    <scope>NUCLEOTIDE SEQUENCE [LARGE SCALE GENOMIC DNA]</scope>
    <source>
        <strain evidence="2 3">ZYX-F-186</strain>
    </source>
</reference>
<evidence type="ECO:0000313" key="3">
    <source>
        <dbReference type="Proteomes" id="UP001230908"/>
    </source>
</evidence>
<organism evidence="2 3">
    <name type="scientific">Phytohabitans maris</name>
    <dbReference type="NCBI Taxonomy" id="3071409"/>
    <lineage>
        <taxon>Bacteria</taxon>
        <taxon>Bacillati</taxon>
        <taxon>Actinomycetota</taxon>
        <taxon>Actinomycetes</taxon>
        <taxon>Micromonosporales</taxon>
        <taxon>Micromonosporaceae</taxon>
    </lineage>
</organism>